<name>A0A9X1PKZ9_9BACT</name>
<comment type="caution">
    <text evidence="2">The sequence shown here is derived from an EMBL/GenBank/DDBJ whole genome shotgun (WGS) entry which is preliminary data.</text>
</comment>
<reference evidence="2" key="1">
    <citation type="submission" date="2021-12" db="EMBL/GenBank/DDBJ databases">
        <title>Novel species in genus Dyadobacter.</title>
        <authorList>
            <person name="Ma C."/>
        </authorList>
    </citation>
    <scope>NUCLEOTIDE SEQUENCE</scope>
    <source>
        <strain evidence="2">LJ419</strain>
    </source>
</reference>
<dbReference type="AlphaFoldDB" id="A0A9X1PKZ9"/>
<feature type="compositionally biased region" description="Polar residues" evidence="1">
    <location>
        <begin position="46"/>
        <end position="60"/>
    </location>
</feature>
<proteinExistence type="predicted"/>
<evidence type="ECO:0000313" key="3">
    <source>
        <dbReference type="Proteomes" id="UP001139000"/>
    </source>
</evidence>
<evidence type="ECO:0000313" key="2">
    <source>
        <dbReference type="EMBL" id="MCF0063030.1"/>
    </source>
</evidence>
<dbReference type="Proteomes" id="UP001139000">
    <property type="component" value="Unassembled WGS sequence"/>
</dbReference>
<evidence type="ECO:0000256" key="1">
    <source>
        <dbReference type="SAM" id="MobiDB-lite"/>
    </source>
</evidence>
<organism evidence="2 3">
    <name type="scientific">Dyadobacter chenwenxiniae</name>
    <dbReference type="NCBI Taxonomy" id="2906456"/>
    <lineage>
        <taxon>Bacteria</taxon>
        <taxon>Pseudomonadati</taxon>
        <taxon>Bacteroidota</taxon>
        <taxon>Cytophagia</taxon>
        <taxon>Cytophagales</taxon>
        <taxon>Spirosomataceae</taxon>
        <taxon>Dyadobacter</taxon>
    </lineage>
</organism>
<sequence length="89" mass="9607">MTTLNLKSIVRVSEAGLTSFAATPHSPHGAYREHIIPAPFSVDRPIQTTNPIASFESQSKPAPAGGTLRSRANDLSNFDYKGPENEPPF</sequence>
<accession>A0A9X1PKZ9</accession>
<feature type="region of interest" description="Disordered" evidence="1">
    <location>
        <begin position="41"/>
        <end position="89"/>
    </location>
</feature>
<gene>
    <name evidence="2" type="ORF">LXM26_16085</name>
</gene>
<dbReference type="EMBL" id="JAJTTC010000003">
    <property type="protein sequence ID" value="MCF0063030.1"/>
    <property type="molecule type" value="Genomic_DNA"/>
</dbReference>
<dbReference type="RefSeq" id="WP_234656076.1">
    <property type="nucleotide sequence ID" value="NZ_CP094997.1"/>
</dbReference>
<protein>
    <submittedName>
        <fullName evidence="2">Uncharacterized protein</fullName>
    </submittedName>
</protein>
<keyword evidence="3" id="KW-1185">Reference proteome</keyword>